<name>A0A9Q3D5B5_9BASI</name>
<comment type="caution">
    <text evidence="1">The sequence shown here is derived from an EMBL/GenBank/DDBJ whole genome shotgun (WGS) entry which is preliminary data.</text>
</comment>
<accession>A0A9Q3D5B5</accession>
<protein>
    <submittedName>
        <fullName evidence="1">Uncharacterized protein</fullName>
    </submittedName>
</protein>
<sequence>MHEMTSTPLADHPPFTMPTLTHELASTPPANHPHQLTMLMLTQRLASKSLPPHLHHINPYASALHLMISAAYHAYAPTLPSQLLSYHPYAHTMIGFHMEDCSFFPIDHLSTPATPPLNLHCIPSLCICTPLMISASYHAYALALPSHMFNLPSLCSSNDCLPH</sequence>
<reference evidence="1" key="1">
    <citation type="submission" date="2021-03" db="EMBL/GenBank/DDBJ databases">
        <title>Draft genome sequence of rust myrtle Austropuccinia psidii MF-1, a brazilian biotype.</title>
        <authorList>
            <person name="Quecine M.C."/>
            <person name="Pachon D.M.R."/>
            <person name="Bonatelli M.L."/>
            <person name="Correr F.H."/>
            <person name="Franceschini L.M."/>
            <person name="Leite T.F."/>
            <person name="Margarido G.R.A."/>
            <person name="Almeida C.A."/>
            <person name="Ferrarezi J.A."/>
            <person name="Labate C.A."/>
        </authorList>
    </citation>
    <scope>NUCLEOTIDE SEQUENCE</scope>
    <source>
        <strain evidence="1">MF-1</strain>
    </source>
</reference>
<dbReference type="AlphaFoldDB" id="A0A9Q3D5B5"/>
<dbReference type="Proteomes" id="UP000765509">
    <property type="component" value="Unassembled WGS sequence"/>
</dbReference>
<evidence type="ECO:0000313" key="1">
    <source>
        <dbReference type="EMBL" id="MBW0495648.1"/>
    </source>
</evidence>
<organism evidence="1 2">
    <name type="scientific">Austropuccinia psidii MF-1</name>
    <dbReference type="NCBI Taxonomy" id="1389203"/>
    <lineage>
        <taxon>Eukaryota</taxon>
        <taxon>Fungi</taxon>
        <taxon>Dikarya</taxon>
        <taxon>Basidiomycota</taxon>
        <taxon>Pucciniomycotina</taxon>
        <taxon>Pucciniomycetes</taxon>
        <taxon>Pucciniales</taxon>
        <taxon>Sphaerophragmiaceae</taxon>
        <taxon>Austropuccinia</taxon>
    </lineage>
</organism>
<evidence type="ECO:0000313" key="2">
    <source>
        <dbReference type="Proteomes" id="UP000765509"/>
    </source>
</evidence>
<dbReference type="EMBL" id="AVOT02013214">
    <property type="protein sequence ID" value="MBW0495648.1"/>
    <property type="molecule type" value="Genomic_DNA"/>
</dbReference>
<proteinExistence type="predicted"/>
<keyword evidence="2" id="KW-1185">Reference proteome</keyword>
<gene>
    <name evidence="1" type="ORF">O181_035363</name>
</gene>